<dbReference type="SUPFAM" id="SSF53474">
    <property type="entry name" value="alpha/beta-Hydrolases"/>
    <property type="match status" value="2"/>
</dbReference>
<dbReference type="PANTHER" id="PTHR43265">
    <property type="entry name" value="ESTERASE ESTD"/>
    <property type="match status" value="1"/>
</dbReference>
<dbReference type="InterPro" id="IPR029058">
    <property type="entry name" value="AB_hydrolase_fold"/>
</dbReference>
<proteinExistence type="predicted"/>
<reference evidence="2" key="1">
    <citation type="submission" date="2022-06" db="EMBL/GenBank/DDBJ databases">
        <authorList>
            <person name="Lu C.-H."/>
        </authorList>
    </citation>
    <scope>NUCLEOTIDE SEQUENCE</scope>
    <source>
        <strain evidence="2">21MJYT02-11</strain>
    </source>
</reference>
<organism evidence="2 3">
    <name type="scientific">Ralstonia soli</name>
    <dbReference type="NCBI Taxonomy" id="2953896"/>
    <lineage>
        <taxon>Bacteria</taxon>
        <taxon>Pseudomonadati</taxon>
        <taxon>Pseudomonadota</taxon>
        <taxon>Betaproteobacteria</taxon>
        <taxon>Burkholderiales</taxon>
        <taxon>Burkholderiaceae</taxon>
        <taxon>Ralstonia</taxon>
    </lineage>
</organism>
<dbReference type="RefSeq" id="WP_252677210.1">
    <property type="nucleotide sequence ID" value="NZ_JAMXHT010000002.1"/>
</dbReference>
<feature type="domain" description="Serine aminopeptidase S33" evidence="1">
    <location>
        <begin position="39"/>
        <end position="145"/>
    </location>
</feature>
<dbReference type="Proteomes" id="UP001162811">
    <property type="component" value="Unassembled WGS sequence"/>
</dbReference>
<dbReference type="InterPro" id="IPR022742">
    <property type="entry name" value="Hydrolase_4"/>
</dbReference>
<dbReference type="Pfam" id="PF12146">
    <property type="entry name" value="Hydrolase_4"/>
    <property type="match status" value="1"/>
</dbReference>
<reference evidence="2" key="2">
    <citation type="journal article" date="2023" name="Front. Microbiol.">
        <title>Ralstonia chuxiongensis sp. nov., Ralstonia mojiangensis sp. nov., and Ralstonia soli sp. nov., isolated from tobacco fields, are three novel species in the family Burkholderiaceae.</title>
        <authorList>
            <person name="Lu C.H."/>
            <person name="Zhang Y.Y."/>
            <person name="Jiang N."/>
            <person name="Chen W."/>
            <person name="Shao X."/>
            <person name="Zhao Z.M."/>
            <person name="Lu W.L."/>
            <person name="Hu X."/>
            <person name="Xi Y.X."/>
            <person name="Zou S.Y."/>
            <person name="Wei Q.J."/>
            <person name="Lin Z.L."/>
            <person name="Gong L."/>
            <person name="Gai X.T."/>
            <person name="Zhang L.Q."/>
            <person name="Li J.Y."/>
            <person name="Jin Y."/>
            <person name="Xia Z.Y."/>
        </authorList>
    </citation>
    <scope>NUCLEOTIDE SEQUENCE</scope>
    <source>
        <strain evidence="2">21MJYT02-11</strain>
    </source>
</reference>
<accession>A0ABT1AGI9</accession>
<name>A0ABT1AGI9_9RALS</name>
<dbReference type="Gene3D" id="3.40.50.1820">
    <property type="entry name" value="alpha/beta hydrolase"/>
    <property type="match status" value="2"/>
</dbReference>
<keyword evidence="3" id="KW-1185">Reference proteome</keyword>
<dbReference type="EMBL" id="JAMXHT010000002">
    <property type="protein sequence ID" value="MCO5397476.1"/>
    <property type="molecule type" value="Genomic_DNA"/>
</dbReference>
<protein>
    <submittedName>
        <fullName evidence="2">Alpha/beta hydrolase</fullName>
    </submittedName>
</protein>
<sequence>MKRLMFDGCAGWLHEAAGKSGATGVVLCAAHMHEAMWTHRGMRHLADDLAAADVPVLRFDYYGTGDSAGDGGEPDFVPRAVQSMVTAAAQLRALTGVENVVLCGLRLGASLAVLASEAMIAGAGKPPAALVLMAPVVNGRAYLRELRALGAFYEPEDGAGLASTPQPPAAEVDGLEILSYRLSAEAMQEIGALRLDRRPGIPAPRILLLDDMSGSTSAVASLARHYQQAGARVDVVEFLDSRLMMKSPEVSAVPEASWRRIVEWLAPDSAVTFAVPRPAEKRDTAFEVDGVIEHSLWIDDGRQFGVLCVPMGQSPRAIVIFPNTGGSHHVGDGRAFVLLSRTLARRGFAALRLDVSTLGDSPGAAREMAVSRAYALHPRADVSAVVDWTRARGYARIVMAGVCSGAYLSLQAALANEHVTGVVMANALKYLWRDQDETACHASPQRLRDYLYAAGNLRNWQRLLRGEFPVKAIVNTLARAAHGAARKLAGGGHGQQPTASDDVEREYARGAMTKLSRRRVQLDLLYGVGDPGLALAGRCFGDDFSQLRDLPGISAHRCANLDHAMILRSSCDTFLAFLVQNLRRQLVPADAASAQAVAGAEPAASASPATAAR</sequence>
<evidence type="ECO:0000259" key="1">
    <source>
        <dbReference type="Pfam" id="PF12146"/>
    </source>
</evidence>
<keyword evidence="2" id="KW-0378">Hydrolase</keyword>
<dbReference type="GO" id="GO:0016787">
    <property type="term" value="F:hydrolase activity"/>
    <property type="evidence" value="ECO:0007669"/>
    <property type="project" value="UniProtKB-KW"/>
</dbReference>
<dbReference type="InterPro" id="IPR053145">
    <property type="entry name" value="AB_hydrolase_Est10"/>
</dbReference>
<comment type="caution">
    <text evidence="2">The sequence shown here is derived from an EMBL/GenBank/DDBJ whole genome shotgun (WGS) entry which is preliminary data.</text>
</comment>
<gene>
    <name evidence="2" type="ORF">NG900_04590</name>
</gene>
<dbReference type="PANTHER" id="PTHR43265:SF1">
    <property type="entry name" value="ESTERASE ESTD"/>
    <property type="match status" value="1"/>
</dbReference>
<evidence type="ECO:0000313" key="2">
    <source>
        <dbReference type="EMBL" id="MCO5397476.1"/>
    </source>
</evidence>
<evidence type="ECO:0000313" key="3">
    <source>
        <dbReference type="Proteomes" id="UP001162811"/>
    </source>
</evidence>